<comment type="caution">
    <text evidence="1">The sequence shown here is derived from an EMBL/GenBank/DDBJ whole genome shotgun (WGS) entry which is preliminary data.</text>
</comment>
<keyword evidence="2" id="KW-1185">Reference proteome</keyword>
<dbReference type="RefSeq" id="WP_346148215.1">
    <property type="nucleotide sequence ID" value="NZ_BAAAUA010000045.1"/>
</dbReference>
<dbReference type="EMBL" id="JBHSOC010000059">
    <property type="protein sequence ID" value="MFC5644993.1"/>
    <property type="molecule type" value="Genomic_DNA"/>
</dbReference>
<evidence type="ECO:0000313" key="2">
    <source>
        <dbReference type="Proteomes" id="UP001596066"/>
    </source>
</evidence>
<gene>
    <name evidence="1" type="ORF">ACFPZF_27000</name>
</gene>
<protein>
    <submittedName>
        <fullName evidence="1">Uncharacterized protein</fullName>
    </submittedName>
</protein>
<organism evidence="1 2">
    <name type="scientific">Kitasatospora cinereorecta</name>
    <dbReference type="NCBI Taxonomy" id="285560"/>
    <lineage>
        <taxon>Bacteria</taxon>
        <taxon>Bacillati</taxon>
        <taxon>Actinomycetota</taxon>
        <taxon>Actinomycetes</taxon>
        <taxon>Kitasatosporales</taxon>
        <taxon>Streptomycetaceae</taxon>
        <taxon>Kitasatospora</taxon>
    </lineage>
</organism>
<proteinExistence type="predicted"/>
<dbReference type="Proteomes" id="UP001596066">
    <property type="component" value="Unassembled WGS sequence"/>
</dbReference>
<name>A0ABW0VHW5_9ACTN</name>
<evidence type="ECO:0000313" key="1">
    <source>
        <dbReference type="EMBL" id="MFC5644993.1"/>
    </source>
</evidence>
<reference evidence="2" key="1">
    <citation type="journal article" date="2019" name="Int. J. Syst. Evol. Microbiol.">
        <title>The Global Catalogue of Microorganisms (GCM) 10K type strain sequencing project: providing services to taxonomists for standard genome sequencing and annotation.</title>
        <authorList>
            <consortium name="The Broad Institute Genomics Platform"/>
            <consortium name="The Broad Institute Genome Sequencing Center for Infectious Disease"/>
            <person name="Wu L."/>
            <person name="Ma J."/>
        </authorList>
    </citation>
    <scope>NUCLEOTIDE SEQUENCE [LARGE SCALE GENOMIC DNA]</scope>
    <source>
        <strain evidence="2">CGMCC 4.1622</strain>
    </source>
</reference>
<sequence>MAAVRATPGRALRTRQSGHAALDRARIELCWTTTATGQEARTAESRILLALHDQDLWNRSTPRPSAAPRRGAH</sequence>
<accession>A0ABW0VHW5</accession>